<dbReference type="Gene3D" id="3.30.559.10">
    <property type="entry name" value="Chloramphenicol acetyltransferase-like domain"/>
    <property type="match status" value="2"/>
</dbReference>
<accession>A0A314Z9T6</accession>
<dbReference type="InterPro" id="IPR023213">
    <property type="entry name" value="CAT-like_dom_sf"/>
</dbReference>
<dbReference type="EMBL" id="PJQY01000249">
    <property type="protein sequence ID" value="PQQ14797.1"/>
    <property type="molecule type" value="Genomic_DNA"/>
</dbReference>
<organism evidence="4 5">
    <name type="scientific">Prunus yedoensis var. nudiflora</name>
    <dbReference type="NCBI Taxonomy" id="2094558"/>
    <lineage>
        <taxon>Eukaryota</taxon>
        <taxon>Viridiplantae</taxon>
        <taxon>Streptophyta</taxon>
        <taxon>Embryophyta</taxon>
        <taxon>Tracheophyta</taxon>
        <taxon>Spermatophyta</taxon>
        <taxon>Magnoliopsida</taxon>
        <taxon>eudicotyledons</taxon>
        <taxon>Gunneridae</taxon>
        <taxon>Pentapetalae</taxon>
        <taxon>rosids</taxon>
        <taxon>fabids</taxon>
        <taxon>Rosales</taxon>
        <taxon>Rosaceae</taxon>
        <taxon>Amygdaloideae</taxon>
        <taxon>Amygdaleae</taxon>
        <taxon>Prunus</taxon>
    </lineage>
</organism>
<dbReference type="PANTHER" id="PTHR31623:SF122">
    <property type="entry name" value="HXXXD-TYPE ACYL-TRANSFERASE FAMILY PROTEIN"/>
    <property type="match status" value="1"/>
</dbReference>
<evidence type="ECO:0000313" key="5">
    <source>
        <dbReference type="Proteomes" id="UP000250321"/>
    </source>
</evidence>
<evidence type="ECO:0000256" key="3">
    <source>
        <dbReference type="ARBA" id="ARBA00023315"/>
    </source>
</evidence>
<proteinExistence type="inferred from homology"/>
<evidence type="ECO:0000313" key="4">
    <source>
        <dbReference type="EMBL" id="PQQ14797.1"/>
    </source>
</evidence>
<dbReference type="Pfam" id="PF02458">
    <property type="entry name" value="Transferase"/>
    <property type="match status" value="1"/>
</dbReference>
<keyword evidence="3" id="KW-0012">Acyltransferase</keyword>
<dbReference type="STRING" id="2094558.A0A314Z9T6"/>
<dbReference type="OrthoDB" id="1149815at2759"/>
<dbReference type="AlphaFoldDB" id="A0A314Z9T6"/>
<evidence type="ECO:0000256" key="1">
    <source>
        <dbReference type="ARBA" id="ARBA00009861"/>
    </source>
</evidence>
<keyword evidence="5" id="KW-1185">Reference proteome</keyword>
<dbReference type="GO" id="GO:0016746">
    <property type="term" value="F:acyltransferase activity"/>
    <property type="evidence" value="ECO:0007669"/>
    <property type="project" value="UniProtKB-KW"/>
</dbReference>
<gene>
    <name evidence="4" type="ORF">Pyn_06170</name>
</gene>
<protein>
    <submittedName>
        <fullName evidence="4">Vinorine synthase-like</fullName>
    </submittedName>
</protein>
<dbReference type="Proteomes" id="UP000250321">
    <property type="component" value="Unassembled WGS sequence"/>
</dbReference>
<comment type="similarity">
    <text evidence="1">Belongs to the plant acyltransferase family.</text>
</comment>
<sequence>MATETKVQIIERQTIKPSSATPPHLRSFKLSFFDQTAIVIYIPILLYYPNTSSTSKVRTGHHDHVVAINERCQHLIESLSKTLTHFYPLAGRIIEGKAMVECNDAGAEFVKARINCSLSEILEHPDAQMLKQFLPIEYESKEASTGRLLLVQVNCFECGGMTIGLSISHRIADASTLSTFIKCWATIAFGSRDSDQVLLVLPKFGAASMFPPIDFSNSTQPPAREVIKAENCITKRFVFDASKIAALQSESTSSVVPKPTRVEAVSALIWKCAMEASSRSKLGTQRRCVFCQDVNLRKRVVPPLPENLVGNVVGTFTSKAEEGTIDLKDLVAKLREGIDELKEKYAKKLVFDSNEAWQGIKDKHSKLENDDEMEIYSCTSWCRFPFYEADFGWGKPLWVSVISIAIKNIIVLMDKGDCNGIEAWLTMSQESMALFESNAELLGYASVNPSVITT</sequence>
<dbReference type="PANTHER" id="PTHR31623">
    <property type="entry name" value="F21J9.9"/>
    <property type="match status" value="1"/>
</dbReference>
<reference evidence="4 5" key="1">
    <citation type="submission" date="2018-02" db="EMBL/GenBank/DDBJ databases">
        <title>Draft genome of wild Prunus yedoensis var. nudiflora.</title>
        <authorList>
            <person name="Baek S."/>
            <person name="Kim J.-H."/>
            <person name="Choi K."/>
            <person name="Kim G.-B."/>
            <person name="Cho A."/>
            <person name="Jang H."/>
            <person name="Shin C.-H."/>
            <person name="Yu H.-J."/>
            <person name="Mun J.-H."/>
        </authorList>
    </citation>
    <scope>NUCLEOTIDE SEQUENCE [LARGE SCALE GENOMIC DNA]</scope>
    <source>
        <strain evidence="5">cv. Jeju island</strain>
        <tissue evidence="4">Leaf</tissue>
    </source>
</reference>
<keyword evidence="2" id="KW-0808">Transferase</keyword>
<name>A0A314Z9T6_PRUYE</name>
<evidence type="ECO:0000256" key="2">
    <source>
        <dbReference type="ARBA" id="ARBA00022679"/>
    </source>
</evidence>
<comment type="caution">
    <text evidence="4">The sequence shown here is derived from an EMBL/GenBank/DDBJ whole genome shotgun (WGS) entry which is preliminary data.</text>
</comment>